<dbReference type="SUPFAM" id="SSF102114">
    <property type="entry name" value="Radical SAM enzymes"/>
    <property type="match status" value="1"/>
</dbReference>
<feature type="binding site" evidence="14">
    <location>
        <position position="111"/>
    </location>
    <ligand>
        <name>[2Fe-2S] cluster</name>
        <dbReference type="ChEBI" id="CHEBI:190135"/>
    </ligand>
</feature>
<dbReference type="GO" id="GO:0051537">
    <property type="term" value="F:2 iron, 2 sulfur cluster binding"/>
    <property type="evidence" value="ECO:0007669"/>
    <property type="project" value="UniProtKB-KW"/>
</dbReference>
<keyword evidence="12 14" id="KW-0411">Iron-sulfur</keyword>
<dbReference type="InterPro" id="IPR024177">
    <property type="entry name" value="Biotin_synthase"/>
</dbReference>
<evidence type="ECO:0000256" key="12">
    <source>
        <dbReference type="ARBA" id="ARBA00023014"/>
    </source>
</evidence>
<evidence type="ECO:0000256" key="11">
    <source>
        <dbReference type="ARBA" id="ARBA00023004"/>
    </source>
</evidence>
<feature type="binding site" evidence="14">
    <location>
        <position position="171"/>
    </location>
    <ligand>
        <name>[2Fe-2S] cluster</name>
        <dbReference type="ChEBI" id="CHEBI:190135"/>
    </ligand>
</feature>
<keyword evidence="10" id="KW-0093">Biotin biosynthesis</keyword>
<evidence type="ECO:0000313" key="17">
    <source>
        <dbReference type="Proteomes" id="UP000268321"/>
    </source>
</evidence>
<dbReference type="GO" id="GO:0046872">
    <property type="term" value="F:metal ion binding"/>
    <property type="evidence" value="ECO:0007669"/>
    <property type="project" value="UniProtKB-KW"/>
</dbReference>
<accession>A0A4P9Z8W9</accession>
<evidence type="ECO:0000256" key="1">
    <source>
        <dbReference type="ARBA" id="ARBA00001966"/>
    </source>
</evidence>
<dbReference type="SMART" id="SM00729">
    <property type="entry name" value="Elp3"/>
    <property type="match status" value="1"/>
</dbReference>
<dbReference type="InterPro" id="IPR010722">
    <property type="entry name" value="BATS_dom"/>
</dbReference>
<dbReference type="InterPro" id="IPR006638">
    <property type="entry name" value="Elp3/MiaA/NifB-like_rSAM"/>
</dbReference>
<comment type="cofactor">
    <cofactor evidence="13">
        <name>[2Fe-2S] cluster</name>
        <dbReference type="ChEBI" id="CHEBI:190135"/>
    </cofactor>
</comment>
<evidence type="ECO:0000256" key="4">
    <source>
        <dbReference type="ARBA" id="ARBA00012236"/>
    </source>
</evidence>
<evidence type="ECO:0000256" key="5">
    <source>
        <dbReference type="ARBA" id="ARBA00022485"/>
    </source>
</evidence>
<feature type="binding site" evidence="14">
    <location>
        <position position="77"/>
    </location>
    <ligand>
        <name>[2Fe-2S] cluster</name>
        <dbReference type="ChEBI" id="CHEBI:190135"/>
    </ligand>
</feature>
<dbReference type="Pfam" id="PF04055">
    <property type="entry name" value="Radical_SAM"/>
    <property type="match status" value="1"/>
</dbReference>
<protein>
    <recommendedName>
        <fullName evidence="4">biotin synthase</fullName>
        <ecNumber evidence="4">2.8.1.6</ecNumber>
    </recommendedName>
</protein>
<dbReference type="EC" id="2.8.1.6" evidence="4"/>
<dbReference type="InterPro" id="IPR007197">
    <property type="entry name" value="rSAM"/>
</dbReference>
<keyword evidence="6" id="KW-0808">Transferase</keyword>
<keyword evidence="8 14" id="KW-0001">2Fe-2S</keyword>
<dbReference type="GO" id="GO:0051539">
    <property type="term" value="F:4 iron, 4 sulfur cluster binding"/>
    <property type="evidence" value="ECO:0007669"/>
    <property type="project" value="UniProtKB-KW"/>
</dbReference>
<dbReference type="InterPro" id="IPR058240">
    <property type="entry name" value="rSAM_sf"/>
</dbReference>
<dbReference type="GO" id="GO:0004076">
    <property type="term" value="F:biotin synthase activity"/>
    <property type="evidence" value="ECO:0007669"/>
    <property type="project" value="UniProtKB-EC"/>
</dbReference>
<dbReference type="SMART" id="SM00876">
    <property type="entry name" value="BATS"/>
    <property type="match status" value="1"/>
</dbReference>
<comment type="similarity">
    <text evidence="3">Belongs to the radical SAM superfamily. Biotin synthase family.</text>
</comment>
<evidence type="ECO:0000256" key="10">
    <source>
        <dbReference type="ARBA" id="ARBA00022756"/>
    </source>
</evidence>
<dbReference type="OrthoDB" id="2414104at2759"/>
<gene>
    <name evidence="16" type="ORF">METBISCDRAFT_31888</name>
</gene>
<dbReference type="AlphaFoldDB" id="A0A4P9Z8W9"/>
<evidence type="ECO:0000256" key="9">
    <source>
        <dbReference type="ARBA" id="ARBA00022723"/>
    </source>
</evidence>
<dbReference type="InterPro" id="IPR002684">
    <property type="entry name" value="Biotin_synth/BioAB"/>
</dbReference>
<dbReference type="NCBIfam" id="TIGR00433">
    <property type="entry name" value="bioB"/>
    <property type="match status" value="1"/>
</dbReference>
<evidence type="ECO:0000313" key="16">
    <source>
        <dbReference type="EMBL" id="RKP29133.1"/>
    </source>
</evidence>
<comment type="cofactor">
    <cofactor evidence="14">
        <name>[2Fe-2S] cluster</name>
        <dbReference type="ChEBI" id="CHEBI:190135"/>
    </cofactor>
    <text evidence="14">Binds 1 [2Fe-2S] cluster. The cluster is coordinated with 3 cysteines and 1 arginine.</text>
</comment>
<dbReference type="Pfam" id="PF06968">
    <property type="entry name" value="BATS"/>
    <property type="match status" value="1"/>
</dbReference>
<dbReference type="PANTHER" id="PTHR22976">
    <property type="entry name" value="BIOTIN SYNTHASE"/>
    <property type="match status" value="1"/>
</dbReference>
<evidence type="ECO:0000256" key="3">
    <source>
        <dbReference type="ARBA" id="ARBA00010765"/>
    </source>
</evidence>
<keyword evidence="5" id="KW-0004">4Fe-4S</keyword>
<dbReference type="EMBL" id="ML004508">
    <property type="protein sequence ID" value="RKP29133.1"/>
    <property type="molecule type" value="Genomic_DNA"/>
</dbReference>
<evidence type="ECO:0000256" key="6">
    <source>
        <dbReference type="ARBA" id="ARBA00022679"/>
    </source>
</evidence>
<organism evidence="16 17">
    <name type="scientific">Metschnikowia bicuspidata</name>
    <dbReference type="NCBI Taxonomy" id="27322"/>
    <lineage>
        <taxon>Eukaryota</taxon>
        <taxon>Fungi</taxon>
        <taxon>Dikarya</taxon>
        <taxon>Ascomycota</taxon>
        <taxon>Saccharomycotina</taxon>
        <taxon>Pichiomycetes</taxon>
        <taxon>Metschnikowiaceae</taxon>
        <taxon>Metschnikowia</taxon>
    </lineage>
</organism>
<dbReference type="PANTHER" id="PTHR22976:SF2">
    <property type="entry name" value="BIOTIN SYNTHASE, MITOCHONDRIAL"/>
    <property type="match status" value="1"/>
</dbReference>
<keyword evidence="7" id="KW-0949">S-adenosyl-L-methionine</keyword>
<dbReference type="Gene3D" id="3.20.20.70">
    <property type="entry name" value="Aldolase class I"/>
    <property type="match status" value="1"/>
</dbReference>
<feature type="domain" description="Radical SAM core" evidence="15">
    <location>
        <begin position="1"/>
        <end position="249"/>
    </location>
</feature>
<feature type="binding site" evidence="14">
    <location>
        <position position="232"/>
    </location>
    <ligand>
        <name>[2Fe-2S] cluster</name>
        <dbReference type="ChEBI" id="CHEBI:190135"/>
    </ligand>
</feature>
<evidence type="ECO:0000256" key="7">
    <source>
        <dbReference type="ARBA" id="ARBA00022691"/>
    </source>
</evidence>
<comment type="pathway">
    <text evidence="2">Cofactor biosynthesis; biotin biosynthesis; biotin from 7,8-diaminononanoate: step 2/2.</text>
</comment>
<proteinExistence type="inferred from homology"/>
<sequence length="295" mass="33283">MRPMLIQMTTRADEIGAIYRTPLMDPLFNTQLQHRKHHDPTESSCYGTGTKPEKIVDLEIVKVAAISPKEKGSTRFCMGAAWRDMHERKSGLRKISEMVKYINDELKMETCVTLGMVDEDQAKQLKDAGLTAYNHNIDTSPEHYPKVISTRSYEDRLQTIKHVQKADLKACICGILSLGETEDDHLGFLHTLATMNVHPESLPINRLVDIKGTPITEKMTNLPLIMPKAIIRLAAGRYTMRENERFLCSMAGSNAIFTGEQMLTTACNGRDEDIAMLRRWGMKPIKSFSKDKLGA</sequence>
<dbReference type="CDD" id="cd01335">
    <property type="entry name" value="Radical_SAM"/>
    <property type="match status" value="1"/>
</dbReference>
<keyword evidence="9 14" id="KW-0479">Metal-binding</keyword>
<evidence type="ECO:0000256" key="14">
    <source>
        <dbReference type="PIRSR" id="PIRSR001619-1"/>
    </source>
</evidence>
<comment type="cofactor">
    <cofactor evidence="1">
        <name>[4Fe-4S] cluster</name>
        <dbReference type="ChEBI" id="CHEBI:49883"/>
    </cofactor>
</comment>
<keyword evidence="11 14" id="KW-0408">Iron</keyword>
<evidence type="ECO:0000259" key="15">
    <source>
        <dbReference type="PROSITE" id="PS51918"/>
    </source>
</evidence>
<keyword evidence="17" id="KW-1185">Reference proteome</keyword>
<dbReference type="Proteomes" id="UP000268321">
    <property type="component" value="Unassembled WGS sequence"/>
</dbReference>
<dbReference type="GO" id="GO:0009102">
    <property type="term" value="P:biotin biosynthetic process"/>
    <property type="evidence" value="ECO:0007669"/>
    <property type="project" value="UniProtKB-UniPathway"/>
</dbReference>
<evidence type="ECO:0000256" key="2">
    <source>
        <dbReference type="ARBA" id="ARBA00004942"/>
    </source>
</evidence>
<reference evidence="17" key="1">
    <citation type="journal article" date="2018" name="Nat. Microbiol.">
        <title>Leveraging single-cell genomics to expand the fungal tree of life.</title>
        <authorList>
            <person name="Ahrendt S.R."/>
            <person name="Quandt C.A."/>
            <person name="Ciobanu D."/>
            <person name="Clum A."/>
            <person name="Salamov A."/>
            <person name="Andreopoulos B."/>
            <person name="Cheng J.F."/>
            <person name="Woyke T."/>
            <person name="Pelin A."/>
            <person name="Henrissat B."/>
            <person name="Reynolds N.K."/>
            <person name="Benny G.L."/>
            <person name="Smith M.E."/>
            <person name="James T.Y."/>
            <person name="Grigoriev I.V."/>
        </authorList>
    </citation>
    <scope>NUCLEOTIDE SEQUENCE [LARGE SCALE GENOMIC DNA]</scope>
    <source>
        <strain evidence="17">Baker2002</strain>
    </source>
</reference>
<dbReference type="GO" id="GO:0005739">
    <property type="term" value="C:mitochondrion"/>
    <property type="evidence" value="ECO:0007669"/>
    <property type="project" value="TreeGrafter"/>
</dbReference>
<name>A0A4P9Z8W9_9ASCO</name>
<dbReference type="PROSITE" id="PS51918">
    <property type="entry name" value="RADICAL_SAM"/>
    <property type="match status" value="1"/>
</dbReference>
<dbReference type="PIRSF" id="PIRSF001619">
    <property type="entry name" value="Biotin_synth"/>
    <property type="match status" value="1"/>
</dbReference>
<dbReference type="UniPathway" id="UPA00078">
    <property type="reaction ID" value="UER00162"/>
</dbReference>
<evidence type="ECO:0000256" key="8">
    <source>
        <dbReference type="ARBA" id="ARBA00022714"/>
    </source>
</evidence>
<dbReference type="InterPro" id="IPR013785">
    <property type="entry name" value="Aldolase_TIM"/>
</dbReference>
<evidence type="ECO:0000256" key="13">
    <source>
        <dbReference type="ARBA" id="ARBA00034078"/>
    </source>
</evidence>